<evidence type="ECO:0000256" key="1">
    <source>
        <dbReference type="ARBA" id="ARBA00004651"/>
    </source>
</evidence>
<dbReference type="Proteomes" id="UP001190700">
    <property type="component" value="Unassembled WGS sequence"/>
</dbReference>
<keyword evidence="7" id="KW-0472">Membrane</keyword>
<evidence type="ECO:0000313" key="9">
    <source>
        <dbReference type="Proteomes" id="UP001190700"/>
    </source>
</evidence>
<comment type="caution">
    <text evidence="8">The sequence shown here is derived from an EMBL/GenBank/DDBJ whole genome shotgun (WGS) entry which is preliminary data.</text>
</comment>
<accession>A0AAE0G751</accession>
<keyword evidence="5" id="KW-1133">Transmembrane helix</keyword>
<dbReference type="GO" id="GO:0005254">
    <property type="term" value="F:chloride channel activity"/>
    <property type="evidence" value="ECO:0007669"/>
    <property type="project" value="InterPro"/>
</dbReference>
<keyword evidence="6" id="KW-0406">Ion transport</keyword>
<comment type="subcellular location">
    <subcellularLocation>
        <location evidence="1">Cell membrane</location>
        <topology evidence="1">Multi-pass membrane protein</topology>
    </subcellularLocation>
</comment>
<dbReference type="AlphaFoldDB" id="A0AAE0G751"/>
<evidence type="ECO:0000256" key="4">
    <source>
        <dbReference type="ARBA" id="ARBA00022692"/>
    </source>
</evidence>
<keyword evidence="3" id="KW-1003">Cell membrane</keyword>
<evidence type="ECO:0000256" key="3">
    <source>
        <dbReference type="ARBA" id="ARBA00022475"/>
    </source>
</evidence>
<dbReference type="GO" id="GO:0005886">
    <property type="term" value="C:plasma membrane"/>
    <property type="evidence" value="ECO:0007669"/>
    <property type="project" value="UniProtKB-SubCell"/>
</dbReference>
<evidence type="ECO:0000256" key="2">
    <source>
        <dbReference type="ARBA" id="ARBA00022448"/>
    </source>
</evidence>
<evidence type="ECO:0000256" key="5">
    <source>
        <dbReference type="ARBA" id="ARBA00022989"/>
    </source>
</evidence>
<gene>
    <name evidence="8" type="ORF">CYMTET_18919</name>
</gene>
<name>A0AAE0G751_9CHLO</name>
<sequence>MLGEAVGGWPQVHLRGDEDMRTELVDILTKEELDAALAEVHVPNHILRVMSELVYRADLHPVLNTEMSDNITFFEDVLGKCERILKTPIPLSYTRHTSRFLCMWLALLPFALYKDCGWASVPIEAFTAFCLLGIEDIGVQIEEPFSVLSCEAICGSIQGNCTALLEQDERDREVIKRAKMPARVVVNA</sequence>
<evidence type="ECO:0000256" key="7">
    <source>
        <dbReference type="ARBA" id="ARBA00023136"/>
    </source>
</evidence>
<protein>
    <submittedName>
        <fullName evidence="8">Uncharacterized protein</fullName>
    </submittedName>
</protein>
<proteinExistence type="predicted"/>
<dbReference type="Pfam" id="PF25539">
    <property type="entry name" value="Bestrophin_2"/>
    <property type="match status" value="1"/>
</dbReference>
<keyword evidence="4" id="KW-0812">Transmembrane</keyword>
<evidence type="ECO:0000256" key="6">
    <source>
        <dbReference type="ARBA" id="ARBA00023065"/>
    </source>
</evidence>
<dbReference type="PANTHER" id="PTHR33281:SF19">
    <property type="entry name" value="VOLTAGE-DEPENDENT ANION CHANNEL-FORMING PROTEIN YNEE"/>
    <property type="match status" value="1"/>
</dbReference>
<evidence type="ECO:0000313" key="8">
    <source>
        <dbReference type="EMBL" id="KAK3272804.1"/>
    </source>
</evidence>
<dbReference type="InterPro" id="IPR044669">
    <property type="entry name" value="YneE/VCCN1/2-like"/>
</dbReference>
<dbReference type="PANTHER" id="PTHR33281">
    <property type="entry name" value="UPF0187 PROTEIN YNEE"/>
    <property type="match status" value="1"/>
</dbReference>
<organism evidence="8 9">
    <name type="scientific">Cymbomonas tetramitiformis</name>
    <dbReference type="NCBI Taxonomy" id="36881"/>
    <lineage>
        <taxon>Eukaryota</taxon>
        <taxon>Viridiplantae</taxon>
        <taxon>Chlorophyta</taxon>
        <taxon>Pyramimonadophyceae</taxon>
        <taxon>Pyramimonadales</taxon>
        <taxon>Pyramimonadaceae</taxon>
        <taxon>Cymbomonas</taxon>
    </lineage>
</organism>
<keyword evidence="2" id="KW-0813">Transport</keyword>
<dbReference type="EMBL" id="LGRX02008782">
    <property type="protein sequence ID" value="KAK3272804.1"/>
    <property type="molecule type" value="Genomic_DNA"/>
</dbReference>
<reference evidence="8 9" key="1">
    <citation type="journal article" date="2015" name="Genome Biol. Evol.">
        <title>Comparative Genomics of a Bacterivorous Green Alga Reveals Evolutionary Causalities and Consequences of Phago-Mixotrophic Mode of Nutrition.</title>
        <authorList>
            <person name="Burns J.A."/>
            <person name="Paasch A."/>
            <person name="Narechania A."/>
            <person name="Kim E."/>
        </authorList>
    </citation>
    <scope>NUCLEOTIDE SEQUENCE [LARGE SCALE GENOMIC DNA]</scope>
    <source>
        <strain evidence="8 9">PLY_AMNH</strain>
    </source>
</reference>
<keyword evidence="9" id="KW-1185">Reference proteome</keyword>